<organism evidence="4 5">
    <name type="scientific">Rasamsonia emersonii (strain ATCC 16479 / CBS 393.64 / IMI 116815)</name>
    <dbReference type="NCBI Taxonomy" id="1408163"/>
    <lineage>
        <taxon>Eukaryota</taxon>
        <taxon>Fungi</taxon>
        <taxon>Dikarya</taxon>
        <taxon>Ascomycota</taxon>
        <taxon>Pezizomycotina</taxon>
        <taxon>Eurotiomycetes</taxon>
        <taxon>Eurotiomycetidae</taxon>
        <taxon>Eurotiales</taxon>
        <taxon>Trichocomaceae</taxon>
        <taxon>Rasamsonia</taxon>
    </lineage>
</organism>
<dbReference type="STRING" id="1408163.A0A0F4YQG0"/>
<sequence>MLTASSCRDCFLRYATVKALQRIDKYRSVKHAPHDRQRKLLLPLSYGVSSTVLLHMLNEHLERQVAGGKGRVAYELHVLVVEPSTISPASPSCEARFELVKKCFPRHTYTTVPFHSIFQYDPDIKDAMYQFAGPNFVDDEAKSDHDRLEALRASIPSATSKDDVDNILLLRLIAACAKHYGCECVIWGDSDSRLAAKTLANVAKGRGASLTWQVCDGMSPWGVQFIFPLRDLYKSEIQLYASQVPSLEEIVIPEQPTSETMSNRNLSIDELMKQYIQTHSEKYPGVMANVVRTVNKLQQPPITADQARCALCAAALETAGGSADGTPSEAQARFCYGCARSAPEQVTRRNG</sequence>
<dbReference type="Proteomes" id="UP000053958">
    <property type="component" value="Unassembled WGS sequence"/>
</dbReference>
<dbReference type="HAMAP" id="MF_03054">
    <property type="entry name" value="CTU2"/>
    <property type="match status" value="1"/>
</dbReference>
<comment type="caution">
    <text evidence="4">The sequence shown here is derived from an EMBL/GenBank/DDBJ whole genome shotgun (WGS) entry which is preliminary data.</text>
</comment>
<proteinExistence type="inferred from homology"/>
<dbReference type="UniPathway" id="UPA00988"/>
<comment type="pathway">
    <text evidence="3">tRNA modification; 5-methoxycarbonylmethyl-2-thiouridine-tRNA biosynthesis.</text>
</comment>
<dbReference type="GO" id="GO:0002143">
    <property type="term" value="P:tRNA wobble position uridine thiolation"/>
    <property type="evidence" value="ECO:0007669"/>
    <property type="project" value="TreeGrafter"/>
</dbReference>
<accession>A0A0F4YQG0</accession>
<dbReference type="OrthoDB" id="25129at2759"/>
<dbReference type="GO" id="GO:0005829">
    <property type="term" value="C:cytosol"/>
    <property type="evidence" value="ECO:0007669"/>
    <property type="project" value="TreeGrafter"/>
</dbReference>
<evidence type="ECO:0000256" key="1">
    <source>
        <dbReference type="ARBA" id="ARBA00022490"/>
    </source>
</evidence>
<reference evidence="4 5" key="1">
    <citation type="submission" date="2015-04" db="EMBL/GenBank/DDBJ databases">
        <authorList>
            <person name="Heijne W.H."/>
            <person name="Fedorova N.D."/>
            <person name="Nierman W.C."/>
            <person name="Vollebregt A.W."/>
            <person name="Zhao Z."/>
            <person name="Wu L."/>
            <person name="Kumar M."/>
            <person name="Stam H."/>
            <person name="van den Berg M.A."/>
            <person name="Pel H.J."/>
        </authorList>
    </citation>
    <scope>NUCLEOTIDE SEQUENCE [LARGE SCALE GENOMIC DNA]</scope>
    <source>
        <strain evidence="4 5">CBS 393.64</strain>
    </source>
</reference>
<dbReference type="RefSeq" id="XP_013326693.1">
    <property type="nucleotide sequence ID" value="XM_013471239.1"/>
</dbReference>
<dbReference type="GO" id="GO:0032447">
    <property type="term" value="P:protein urmylation"/>
    <property type="evidence" value="ECO:0007669"/>
    <property type="project" value="UniProtKB-UniRule"/>
</dbReference>
<dbReference type="PANTHER" id="PTHR20882">
    <property type="entry name" value="CYTOPLASMIC TRNA 2-THIOLATION PROTEIN 2"/>
    <property type="match status" value="1"/>
</dbReference>
<dbReference type="AlphaFoldDB" id="A0A0F4YQG0"/>
<gene>
    <name evidence="3" type="primary">NCS2</name>
    <name evidence="3" type="synonym">CTU2</name>
    <name evidence="4" type="ORF">T310_5910</name>
</gene>
<evidence type="ECO:0000313" key="5">
    <source>
        <dbReference type="Proteomes" id="UP000053958"/>
    </source>
</evidence>
<dbReference type="EMBL" id="LASV01000291">
    <property type="protein sequence ID" value="KKA20081.1"/>
    <property type="molecule type" value="Genomic_DNA"/>
</dbReference>
<keyword evidence="5" id="KW-1185">Reference proteome</keyword>
<dbReference type="InterPro" id="IPR014729">
    <property type="entry name" value="Rossmann-like_a/b/a_fold"/>
</dbReference>
<comment type="function">
    <text evidence="3">Plays a central role in 2-thiolation of mcm(5)S(2)U at tRNA wobble positions of tRNA(Lys), tRNA(Glu) and tRNA(Gln). May act by forming a heterodimer with NCS6 that ligates sulfur from thiocarboxylated URM1 onto the uridine of tRNAs at wobble position. Prior mcm(5) tRNA modification by the elongator complex is required for 2-thiolation. May also be involved in protein urmylation.</text>
</comment>
<dbReference type="PANTHER" id="PTHR20882:SF14">
    <property type="entry name" value="CYTOPLASMIC TRNA 2-THIOLATION PROTEIN 2"/>
    <property type="match status" value="1"/>
</dbReference>
<dbReference type="GeneID" id="25318232"/>
<dbReference type="InterPro" id="IPR019407">
    <property type="entry name" value="CTU2"/>
</dbReference>
<keyword evidence="2 3" id="KW-0819">tRNA processing</keyword>
<dbReference type="GO" id="GO:0000049">
    <property type="term" value="F:tRNA binding"/>
    <property type="evidence" value="ECO:0007669"/>
    <property type="project" value="InterPro"/>
</dbReference>
<dbReference type="GO" id="GO:0016779">
    <property type="term" value="F:nucleotidyltransferase activity"/>
    <property type="evidence" value="ECO:0007669"/>
    <property type="project" value="UniProtKB-UniRule"/>
</dbReference>
<keyword evidence="1 3" id="KW-0963">Cytoplasm</keyword>
<comment type="similarity">
    <text evidence="3">Belongs to the CTU2/NCS2 family.</text>
</comment>
<dbReference type="Gene3D" id="3.40.50.620">
    <property type="entry name" value="HUPs"/>
    <property type="match status" value="1"/>
</dbReference>
<comment type="subcellular location">
    <subcellularLocation>
        <location evidence="3">Cytoplasm</location>
    </subcellularLocation>
</comment>
<dbReference type="GO" id="GO:0016783">
    <property type="term" value="F:sulfurtransferase activity"/>
    <property type="evidence" value="ECO:0007669"/>
    <property type="project" value="TreeGrafter"/>
</dbReference>
<evidence type="ECO:0000313" key="4">
    <source>
        <dbReference type="EMBL" id="KKA20081.1"/>
    </source>
</evidence>
<dbReference type="Pfam" id="PF10288">
    <property type="entry name" value="CTU2"/>
    <property type="match status" value="1"/>
</dbReference>
<dbReference type="FunFam" id="3.40.50.620:FF:000143">
    <property type="entry name" value="Cytoplasmic tRNA 2-thiolation protein 2"/>
    <property type="match status" value="1"/>
</dbReference>
<protein>
    <recommendedName>
        <fullName evidence="3">Cytoplasmic tRNA 2-thiolation protein 2</fullName>
    </recommendedName>
</protein>
<evidence type="ECO:0000256" key="3">
    <source>
        <dbReference type="HAMAP-Rule" id="MF_03054"/>
    </source>
</evidence>
<evidence type="ECO:0000256" key="2">
    <source>
        <dbReference type="ARBA" id="ARBA00022694"/>
    </source>
</evidence>
<name>A0A0F4YQG0_RASE3</name>
<dbReference type="SUPFAM" id="SSF52402">
    <property type="entry name" value="Adenine nucleotide alpha hydrolases-like"/>
    <property type="match status" value="1"/>
</dbReference>